<dbReference type="Pfam" id="PF12833">
    <property type="entry name" value="HTH_18"/>
    <property type="match status" value="1"/>
</dbReference>
<organism evidence="5 6">
    <name type="scientific">Paenibacillus xylanilyticus</name>
    <dbReference type="NCBI Taxonomy" id="248903"/>
    <lineage>
        <taxon>Bacteria</taxon>
        <taxon>Bacillati</taxon>
        <taxon>Bacillota</taxon>
        <taxon>Bacilli</taxon>
        <taxon>Bacillales</taxon>
        <taxon>Paenibacillaceae</taxon>
        <taxon>Paenibacillus</taxon>
    </lineage>
</organism>
<dbReference type="PANTHER" id="PTHR47894">
    <property type="entry name" value="HTH-TYPE TRANSCRIPTIONAL REGULATOR GADX"/>
    <property type="match status" value="1"/>
</dbReference>
<feature type="domain" description="HTH araC/xylS-type" evidence="4">
    <location>
        <begin position="239"/>
        <end position="337"/>
    </location>
</feature>
<comment type="caution">
    <text evidence="5">The sequence shown here is derived from an EMBL/GenBank/DDBJ whole genome shotgun (WGS) entry which is preliminary data.</text>
</comment>
<dbReference type="InterPro" id="IPR009057">
    <property type="entry name" value="Homeodomain-like_sf"/>
</dbReference>
<dbReference type="GO" id="GO:0000976">
    <property type="term" value="F:transcription cis-regulatory region binding"/>
    <property type="evidence" value="ECO:0007669"/>
    <property type="project" value="TreeGrafter"/>
</dbReference>
<keyword evidence="2" id="KW-0238">DNA-binding</keyword>
<dbReference type="InterPro" id="IPR032687">
    <property type="entry name" value="AraC-type_N"/>
</dbReference>
<name>A0A7Y6EX46_9BACL</name>
<accession>A0A7Y6EX46</accession>
<evidence type="ECO:0000256" key="1">
    <source>
        <dbReference type="ARBA" id="ARBA00023015"/>
    </source>
</evidence>
<reference evidence="5 6" key="1">
    <citation type="submission" date="2020-05" db="EMBL/GenBank/DDBJ databases">
        <title>Genome Sequencing of Type Strains.</title>
        <authorList>
            <person name="Lemaire J.F."/>
            <person name="Inderbitzin P."/>
            <person name="Gregorio O.A."/>
            <person name="Collins S.B."/>
            <person name="Wespe N."/>
            <person name="Knight-Connoni V."/>
        </authorList>
    </citation>
    <scope>NUCLEOTIDE SEQUENCE [LARGE SCALE GENOMIC DNA]</scope>
    <source>
        <strain evidence="5 6">LMG 21957</strain>
    </source>
</reference>
<gene>
    <name evidence="5" type="ORF">HP552_18000</name>
</gene>
<evidence type="ECO:0000259" key="4">
    <source>
        <dbReference type="PROSITE" id="PS01124"/>
    </source>
</evidence>
<evidence type="ECO:0000313" key="5">
    <source>
        <dbReference type="EMBL" id="NUU77110.1"/>
    </source>
</evidence>
<dbReference type="Proteomes" id="UP000526125">
    <property type="component" value="Unassembled WGS sequence"/>
</dbReference>
<evidence type="ECO:0000256" key="3">
    <source>
        <dbReference type="ARBA" id="ARBA00023163"/>
    </source>
</evidence>
<dbReference type="SMART" id="SM00342">
    <property type="entry name" value="HTH_ARAC"/>
    <property type="match status" value="1"/>
</dbReference>
<dbReference type="SUPFAM" id="SSF46689">
    <property type="entry name" value="Homeodomain-like"/>
    <property type="match status" value="1"/>
</dbReference>
<evidence type="ECO:0000313" key="6">
    <source>
        <dbReference type="Proteomes" id="UP000526125"/>
    </source>
</evidence>
<keyword evidence="3" id="KW-0804">Transcription</keyword>
<protein>
    <submittedName>
        <fullName evidence="5">AraC family transcriptional regulator</fullName>
    </submittedName>
</protein>
<dbReference type="Gene3D" id="1.10.10.60">
    <property type="entry name" value="Homeodomain-like"/>
    <property type="match status" value="1"/>
</dbReference>
<dbReference type="RefSeq" id="WP_175396785.1">
    <property type="nucleotide sequence ID" value="NZ_JABMCB010000190.1"/>
</dbReference>
<dbReference type="EMBL" id="JABMCB010000190">
    <property type="protein sequence ID" value="NUU77110.1"/>
    <property type="molecule type" value="Genomic_DNA"/>
</dbReference>
<dbReference type="GO" id="GO:0005829">
    <property type="term" value="C:cytosol"/>
    <property type="evidence" value="ECO:0007669"/>
    <property type="project" value="TreeGrafter"/>
</dbReference>
<dbReference type="InterPro" id="IPR018060">
    <property type="entry name" value="HTH_AraC"/>
</dbReference>
<dbReference type="Pfam" id="PF12625">
    <property type="entry name" value="Arabinose_bd"/>
    <property type="match status" value="1"/>
</dbReference>
<proteinExistence type="predicted"/>
<evidence type="ECO:0000256" key="2">
    <source>
        <dbReference type="ARBA" id="ARBA00023125"/>
    </source>
</evidence>
<sequence>MNNHNLGVSISMLYPIMKTLVHKGYEPETFFKYAGFDSAILQHAEARIPVEELERILLKASEYSNDLYFGLNQGLLLDFADLGLLGYVMMHSKTIGDALAAYQRYNIILYSGFNLDWEIQGQDVVFRLFLQSPQQMSRHCVEDMTVSVLSLIRKLGNCPVDIKEIRFSHEAPEAARNLTPYVDMFGVTPQFGDNHNQLRLHKNILSHPVLYSDEKMLKVFETMAQESKEQLHSSHTFSGKVSRWLLDSLPATFPTLQHTAEHLGVSIRTLQSRLREEGTTYHEISVQVRKELALNYLRGGNYSVGEIAYALHFSEQSAFQNAFKKWTGRTPGQYRADLKQSVAFD</sequence>
<dbReference type="GO" id="GO:0003700">
    <property type="term" value="F:DNA-binding transcription factor activity"/>
    <property type="evidence" value="ECO:0007669"/>
    <property type="project" value="InterPro"/>
</dbReference>
<keyword evidence="1" id="KW-0805">Transcription regulation</keyword>
<dbReference type="AlphaFoldDB" id="A0A7Y6EX46"/>
<keyword evidence="6" id="KW-1185">Reference proteome</keyword>
<dbReference type="PANTHER" id="PTHR47894:SF1">
    <property type="entry name" value="HTH-TYPE TRANSCRIPTIONAL REGULATOR VQSM"/>
    <property type="match status" value="1"/>
</dbReference>
<dbReference type="PROSITE" id="PS01124">
    <property type="entry name" value="HTH_ARAC_FAMILY_2"/>
    <property type="match status" value="1"/>
</dbReference>